<evidence type="ECO:0000313" key="5">
    <source>
        <dbReference type="EMBL" id="PWW31836.1"/>
    </source>
</evidence>
<dbReference type="RefSeq" id="WP_110062827.1">
    <property type="nucleotide sequence ID" value="NZ_QGTW01000001.1"/>
</dbReference>
<protein>
    <submittedName>
        <fullName evidence="5">Antagonist of KipI</fullName>
    </submittedName>
</protein>
<feature type="domain" description="Carboxyltransferase" evidence="4">
    <location>
        <begin position="23"/>
        <end position="320"/>
    </location>
</feature>
<evidence type="ECO:0000259" key="4">
    <source>
        <dbReference type="SMART" id="SM00797"/>
    </source>
</evidence>
<dbReference type="EMBL" id="QGTW01000001">
    <property type="protein sequence ID" value="PWW31836.1"/>
    <property type="molecule type" value="Genomic_DNA"/>
</dbReference>
<dbReference type="InterPro" id="IPR052708">
    <property type="entry name" value="PxpC"/>
</dbReference>
<dbReference type="GO" id="GO:0016787">
    <property type="term" value="F:hydrolase activity"/>
    <property type="evidence" value="ECO:0007669"/>
    <property type="project" value="UniProtKB-KW"/>
</dbReference>
<dbReference type="GO" id="GO:0005524">
    <property type="term" value="F:ATP binding"/>
    <property type="evidence" value="ECO:0007669"/>
    <property type="project" value="UniProtKB-KW"/>
</dbReference>
<dbReference type="OrthoDB" id="9782422at2"/>
<dbReference type="Pfam" id="PF02626">
    <property type="entry name" value="CT_A_B"/>
    <property type="match status" value="1"/>
</dbReference>
<sequence>MLKIKKPGLLSNIQDMGRTGFQKFGVIASGAMDPFAHRMANLLTGNAENEPTLEITMLGPTIIFEEDALISICGGDLSPAINGVPVRSWRSIFVKKGSELKFGYTRSGCRAYLGVAGGFPVPEVMKSKATYLRAGIGGYEGRALKAGDLLVLGTPSDQSDKMTEYLARQLQSQSFLESDWSITAELIPNTESNPFIRFTKGRQFELFSKESRQKLIGDAFEVTAQSDRMGYRLKGPALSLSEPTELISEAVNFGSIQVPPDGNPIVLLADRQTTGGYPKIGQVAFVDLPLLAQAKPGDKLRFVEISHEKAQRLYLEREWKLKELKQGIYLKTR</sequence>
<evidence type="ECO:0000256" key="3">
    <source>
        <dbReference type="ARBA" id="ARBA00022840"/>
    </source>
</evidence>
<dbReference type="SUPFAM" id="SSF50891">
    <property type="entry name" value="Cyclophilin-like"/>
    <property type="match status" value="1"/>
</dbReference>
<dbReference type="Gene3D" id="2.40.100.10">
    <property type="entry name" value="Cyclophilin-like"/>
    <property type="match status" value="1"/>
</dbReference>
<evidence type="ECO:0000256" key="1">
    <source>
        <dbReference type="ARBA" id="ARBA00022741"/>
    </source>
</evidence>
<reference evidence="5 6" key="1">
    <citation type="submission" date="2018-05" db="EMBL/GenBank/DDBJ databases">
        <title>Freshwater and sediment microbial communities from various areas in North America, analyzing microbe dynamics in response to fracking.</title>
        <authorList>
            <person name="Lamendella R."/>
        </authorList>
    </citation>
    <scope>NUCLEOTIDE SEQUENCE [LARGE SCALE GENOMIC DNA]</scope>
    <source>
        <strain evidence="5 6">15_TX</strain>
    </source>
</reference>
<dbReference type="Proteomes" id="UP000247150">
    <property type="component" value="Unassembled WGS sequence"/>
</dbReference>
<dbReference type="PANTHER" id="PTHR43309:SF5">
    <property type="entry name" value="5-OXOPROLINASE SUBUNIT C"/>
    <property type="match status" value="1"/>
</dbReference>
<organism evidence="5 6">
    <name type="scientific">Cytobacillus oceanisediminis</name>
    <dbReference type="NCBI Taxonomy" id="665099"/>
    <lineage>
        <taxon>Bacteria</taxon>
        <taxon>Bacillati</taxon>
        <taxon>Bacillota</taxon>
        <taxon>Bacilli</taxon>
        <taxon>Bacillales</taxon>
        <taxon>Bacillaceae</taxon>
        <taxon>Cytobacillus</taxon>
    </lineage>
</organism>
<comment type="caution">
    <text evidence="5">The sequence shown here is derived from an EMBL/GenBank/DDBJ whole genome shotgun (WGS) entry which is preliminary data.</text>
</comment>
<keyword evidence="2" id="KW-0378">Hydrolase</keyword>
<dbReference type="AlphaFoldDB" id="A0A2V3A544"/>
<dbReference type="InterPro" id="IPR029000">
    <property type="entry name" value="Cyclophilin-like_dom_sf"/>
</dbReference>
<gene>
    <name evidence="5" type="ORF">DFO73_10192</name>
</gene>
<proteinExistence type="predicted"/>
<dbReference type="SMART" id="SM00797">
    <property type="entry name" value="AHS2"/>
    <property type="match status" value="1"/>
</dbReference>
<evidence type="ECO:0000313" key="6">
    <source>
        <dbReference type="Proteomes" id="UP000247150"/>
    </source>
</evidence>
<dbReference type="InterPro" id="IPR003778">
    <property type="entry name" value="CT_A_B"/>
</dbReference>
<dbReference type="NCBIfam" id="TIGR00724">
    <property type="entry name" value="urea_amlyse_rel"/>
    <property type="match status" value="1"/>
</dbReference>
<dbReference type="PANTHER" id="PTHR43309">
    <property type="entry name" value="5-OXOPROLINASE SUBUNIT C"/>
    <property type="match status" value="1"/>
</dbReference>
<accession>A0A2V3A544</accession>
<keyword evidence="1" id="KW-0547">Nucleotide-binding</keyword>
<keyword evidence="3" id="KW-0067">ATP-binding</keyword>
<name>A0A2V3A544_9BACI</name>
<evidence type="ECO:0000256" key="2">
    <source>
        <dbReference type="ARBA" id="ARBA00022801"/>
    </source>
</evidence>